<protein>
    <submittedName>
        <fullName evidence="1">Uncharacterized protein</fullName>
    </submittedName>
</protein>
<dbReference type="PANTHER" id="PTHR33960">
    <property type="entry name" value="SIMILAR TO KIAA0825 PROTEIN"/>
    <property type="match status" value="1"/>
</dbReference>
<proteinExistence type="predicted"/>
<dbReference type="AlphaFoldDB" id="A0A8B9JBX3"/>
<reference evidence="1" key="1">
    <citation type="submission" date="2025-08" db="UniProtKB">
        <authorList>
            <consortium name="Ensembl"/>
        </authorList>
    </citation>
    <scope>IDENTIFICATION</scope>
</reference>
<dbReference type="PANTHER" id="PTHR33960:SF1">
    <property type="entry name" value="SIMILAR TO KIAA0825 PROTEIN"/>
    <property type="match status" value="1"/>
</dbReference>
<dbReference type="Ensembl" id="ENSAMXT00005019222.1">
    <property type="protein sequence ID" value="ENSAMXP00005017396.1"/>
    <property type="gene ID" value="ENSAMXG00005009031.1"/>
</dbReference>
<dbReference type="Proteomes" id="UP000694621">
    <property type="component" value="Unplaced"/>
</dbReference>
<evidence type="ECO:0000313" key="2">
    <source>
        <dbReference type="Proteomes" id="UP000694621"/>
    </source>
</evidence>
<dbReference type="InterPro" id="IPR027993">
    <property type="entry name" value="DUF4495"/>
</dbReference>
<organism evidence="1 2">
    <name type="scientific">Astyanax mexicanus</name>
    <name type="common">Blind cave fish</name>
    <name type="synonym">Astyanax fasciatus mexicanus</name>
    <dbReference type="NCBI Taxonomy" id="7994"/>
    <lineage>
        <taxon>Eukaryota</taxon>
        <taxon>Metazoa</taxon>
        <taxon>Chordata</taxon>
        <taxon>Craniata</taxon>
        <taxon>Vertebrata</taxon>
        <taxon>Euteleostomi</taxon>
        <taxon>Actinopterygii</taxon>
        <taxon>Neopterygii</taxon>
        <taxon>Teleostei</taxon>
        <taxon>Ostariophysi</taxon>
        <taxon>Characiformes</taxon>
        <taxon>Characoidei</taxon>
        <taxon>Acestrorhamphidae</taxon>
        <taxon>Acestrorhamphinae</taxon>
        <taxon>Astyanax</taxon>
    </lineage>
</organism>
<accession>A0A8B9JBX3</accession>
<name>A0A8B9JBX3_ASTMX</name>
<evidence type="ECO:0000313" key="1">
    <source>
        <dbReference type="Ensembl" id="ENSAMXP00005017396.1"/>
    </source>
</evidence>
<sequence>MMQACEDLPGTLIRLELPESVLTKIPKEWNYASNEAKNKHTSKNNITLAIQGLSFIFTHLPSAVASLPLPIRFLFCMAEKHLSQHSRQLRPTGLLVWTLLGCLCQGLEDGETLELVSVQPLERGDKERLALLSECLQVSLAQQKGIPKPTVHKVLQGLEEKRPKWSSAQLQKTRKLCSESVFERVESGLVQERGGPSEPAEQKMWSALLTLCQEAGGIQNLRQIHHTVQLNESALSERDWDWAQLLSSNQRTSQVTFRVLLTNRWEMQEAAPLEDEERILVDHLKKTYLSKTPEC</sequence>